<dbReference type="AlphaFoldDB" id="A0AAD7BAH7"/>
<evidence type="ECO:0000313" key="2">
    <source>
        <dbReference type="Proteomes" id="UP001221142"/>
    </source>
</evidence>
<keyword evidence="2" id="KW-1185">Reference proteome</keyword>
<sequence>MYNNVEETGEPLLFKKAPMLELYHKWLVDTLKFPEFSARLLVRVQYMELSLARGPQAERLSMMHNGKFPPIWDPPSPLLDSAVRTVAESPEMLAAAIQRGFFMRYFLEKVLTPEELAEQIAAHMNAPCRPAIHESHFFRYRLQHETGIKSSSAAPGSDNTQEYRDWWSCSCTRAVYPRMRCESSRHDSRAMDHLQWLLMEVLCSSLKSLGVPADQAEDVIAKWLTSRMDAVLAANLPTGATETPCSCTPTLEPIKADATVNEEKFPLEQTYETHPIRWDFALVGLELGVSIEDYTTAWCKQFEAFRKECGISCDYKQQIAPPVPRRNRGILGRLLHFLGLWK</sequence>
<protein>
    <submittedName>
        <fullName evidence="1">Uncharacterized protein</fullName>
    </submittedName>
</protein>
<comment type="caution">
    <text evidence="1">The sequence shown here is derived from an EMBL/GenBank/DDBJ whole genome shotgun (WGS) entry which is preliminary data.</text>
</comment>
<gene>
    <name evidence="1" type="ORF">FB45DRAFT_1064419</name>
</gene>
<evidence type="ECO:0000313" key="1">
    <source>
        <dbReference type="EMBL" id="KAJ7615527.1"/>
    </source>
</evidence>
<reference evidence="1" key="1">
    <citation type="submission" date="2023-03" db="EMBL/GenBank/DDBJ databases">
        <title>Massive genome expansion in bonnet fungi (Mycena s.s.) driven by repeated elements and novel gene families across ecological guilds.</title>
        <authorList>
            <consortium name="Lawrence Berkeley National Laboratory"/>
            <person name="Harder C.B."/>
            <person name="Miyauchi S."/>
            <person name="Viragh M."/>
            <person name="Kuo A."/>
            <person name="Thoen E."/>
            <person name="Andreopoulos B."/>
            <person name="Lu D."/>
            <person name="Skrede I."/>
            <person name="Drula E."/>
            <person name="Henrissat B."/>
            <person name="Morin E."/>
            <person name="Kohler A."/>
            <person name="Barry K."/>
            <person name="LaButti K."/>
            <person name="Morin E."/>
            <person name="Salamov A."/>
            <person name="Lipzen A."/>
            <person name="Mereny Z."/>
            <person name="Hegedus B."/>
            <person name="Baldrian P."/>
            <person name="Stursova M."/>
            <person name="Weitz H."/>
            <person name="Taylor A."/>
            <person name="Grigoriev I.V."/>
            <person name="Nagy L.G."/>
            <person name="Martin F."/>
            <person name="Kauserud H."/>
        </authorList>
    </citation>
    <scope>NUCLEOTIDE SEQUENCE</scope>
    <source>
        <strain evidence="1">9284</strain>
    </source>
</reference>
<organism evidence="1 2">
    <name type="scientific">Roridomyces roridus</name>
    <dbReference type="NCBI Taxonomy" id="1738132"/>
    <lineage>
        <taxon>Eukaryota</taxon>
        <taxon>Fungi</taxon>
        <taxon>Dikarya</taxon>
        <taxon>Basidiomycota</taxon>
        <taxon>Agaricomycotina</taxon>
        <taxon>Agaricomycetes</taxon>
        <taxon>Agaricomycetidae</taxon>
        <taxon>Agaricales</taxon>
        <taxon>Marasmiineae</taxon>
        <taxon>Mycenaceae</taxon>
        <taxon>Roridomyces</taxon>
    </lineage>
</organism>
<dbReference type="Proteomes" id="UP001221142">
    <property type="component" value="Unassembled WGS sequence"/>
</dbReference>
<accession>A0AAD7BAH7</accession>
<dbReference type="EMBL" id="JARKIF010000024">
    <property type="protein sequence ID" value="KAJ7615527.1"/>
    <property type="molecule type" value="Genomic_DNA"/>
</dbReference>
<proteinExistence type="predicted"/>
<name>A0AAD7BAH7_9AGAR</name>